<dbReference type="PANTHER" id="PTHR15012">
    <property type="entry name" value="APICAL PROTEIN/SHROOM-RELATED"/>
    <property type="match status" value="1"/>
</dbReference>
<feature type="domain" description="PDZ" evidence="8">
    <location>
        <begin position="44"/>
        <end position="136"/>
    </location>
</feature>
<dbReference type="SUPFAM" id="SSF50156">
    <property type="entry name" value="PDZ domain-like"/>
    <property type="match status" value="1"/>
</dbReference>
<sequence length="151" mass="16157">MEDVGLRGGRERLAVGDPRLGAGLVEPGPVMVMVEQRAAEGYKLVEVQLTGGAPWGFTVKGGREHGEPLIITKGNIKAKENCQIEDGSKAAAVDKLLAGDEIVGINDVGLSGFRQEAICLVKGSHKTLKLVVKRMLEKDRTDQTNSFSSIM</sequence>
<dbReference type="GO" id="GO:0030864">
    <property type="term" value="C:cortical actin cytoskeleton"/>
    <property type="evidence" value="ECO:0007669"/>
    <property type="project" value="TreeGrafter"/>
</dbReference>
<dbReference type="EMBL" id="QUSF01000007">
    <property type="protein sequence ID" value="RLW07592.1"/>
    <property type="molecule type" value="Genomic_DNA"/>
</dbReference>
<comment type="similarity">
    <text evidence="2">Belongs to the shroom family.</text>
</comment>
<keyword evidence="7" id="KW-0206">Cytoskeleton</keyword>
<reference evidence="9 10" key="1">
    <citation type="journal article" date="2018" name="Proc. R. Soc. B">
        <title>A non-coding region near Follistatin controls head colour polymorphism in the Gouldian finch.</title>
        <authorList>
            <person name="Toomey M.B."/>
            <person name="Marques C.I."/>
            <person name="Andrade P."/>
            <person name="Araujo P.M."/>
            <person name="Sabatino S."/>
            <person name="Gazda M.A."/>
            <person name="Afonso S."/>
            <person name="Lopes R.J."/>
            <person name="Corbo J.C."/>
            <person name="Carneiro M."/>
        </authorList>
    </citation>
    <scope>NUCLEOTIDE SEQUENCE [LARGE SCALE GENOMIC DNA]</scope>
    <source>
        <strain evidence="9">Red01</strain>
        <tissue evidence="9">Muscle</tissue>
    </source>
</reference>
<dbReference type="PANTHER" id="PTHR15012:SF8">
    <property type="entry name" value="PROTEIN SHROOM2"/>
    <property type="match status" value="1"/>
</dbReference>
<dbReference type="SMART" id="SM00228">
    <property type="entry name" value="PDZ"/>
    <property type="match status" value="1"/>
</dbReference>
<dbReference type="InterPro" id="IPR027685">
    <property type="entry name" value="Shroom_fam"/>
</dbReference>
<evidence type="ECO:0000256" key="6">
    <source>
        <dbReference type="ARBA" id="ARBA00023203"/>
    </source>
</evidence>
<dbReference type="Gene3D" id="2.30.42.10">
    <property type="match status" value="1"/>
</dbReference>
<evidence type="ECO:0000256" key="3">
    <source>
        <dbReference type="ARBA" id="ARBA00022473"/>
    </source>
</evidence>
<keyword evidence="6" id="KW-0009">Actin-binding</keyword>
<dbReference type="InterPro" id="IPR001478">
    <property type="entry name" value="PDZ"/>
</dbReference>
<evidence type="ECO:0000256" key="4">
    <source>
        <dbReference type="ARBA" id="ARBA00022490"/>
    </source>
</evidence>
<gene>
    <name evidence="9" type="ORF">DV515_00003687</name>
</gene>
<organism evidence="9 10">
    <name type="scientific">Chloebia gouldiae</name>
    <name type="common">Gouldian finch</name>
    <name type="synonym">Erythrura gouldiae</name>
    <dbReference type="NCBI Taxonomy" id="44316"/>
    <lineage>
        <taxon>Eukaryota</taxon>
        <taxon>Metazoa</taxon>
        <taxon>Chordata</taxon>
        <taxon>Craniata</taxon>
        <taxon>Vertebrata</taxon>
        <taxon>Euteleostomi</taxon>
        <taxon>Archelosauria</taxon>
        <taxon>Archosauria</taxon>
        <taxon>Dinosauria</taxon>
        <taxon>Saurischia</taxon>
        <taxon>Theropoda</taxon>
        <taxon>Coelurosauria</taxon>
        <taxon>Aves</taxon>
        <taxon>Neognathae</taxon>
        <taxon>Neoaves</taxon>
        <taxon>Telluraves</taxon>
        <taxon>Australaves</taxon>
        <taxon>Passeriformes</taxon>
        <taxon>Passeroidea</taxon>
        <taxon>Passeridae</taxon>
        <taxon>Chloebia</taxon>
    </lineage>
</organism>
<dbReference type="GO" id="GO:0051015">
    <property type="term" value="F:actin filament binding"/>
    <property type="evidence" value="ECO:0007669"/>
    <property type="project" value="InterPro"/>
</dbReference>
<keyword evidence="3" id="KW-0217">Developmental protein</keyword>
<dbReference type="Proteomes" id="UP000276834">
    <property type="component" value="Unassembled WGS sequence"/>
</dbReference>
<dbReference type="InterPro" id="IPR036034">
    <property type="entry name" value="PDZ_sf"/>
</dbReference>
<dbReference type="Pfam" id="PF00595">
    <property type="entry name" value="PDZ"/>
    <property type="match status" value="1"/>
</dbReference>
<dbReference type="GO" id="GO:0005912">
    <property type="term" value="C:adherens junction"/>
    <property type="evidence" value="ECO:0007669"/>
    <property type="project" value="TreeGrafter"/>
</dbReference>
<dbReference type="CDD" id="cd06750">
    <property type="entry name" value="PDZ_shroom2_3_4-like"/>
    <property type="match status" value="1"/>
</dbReference>
<dbReference type="OrthoDB" id="10063560at2759"/>
<evidence type="ECO:0000259" key="8">
    <source>
        <dbReference type="PROSITE" id="PS50106"/>
    </source>
</evidence>
<keyword evidence="4" id="KW-0963">Cytoplasm</keyword>
<comment type="subcellular location">
    <subcellularLocation>
        <location evidence="1">Cytoplasm</location>
        <location evidence="1">Cytoskeleton</location>
    </subcellularLocation>
</comment>
<evidence type="ECO:0000256" key="1">
    <source>
        <dbReference type="ARBA" id="ARBA00004245"/>
    </source>
</evidence>
<name>A0A3L8SSR8_CHLGU</name>
<dbReference type="GO" id="GO:0043296">
    <property type="term" value="C:apical junction complex"/>
    <property type="evidence" value="ECO:0007669"/>
    <property type="project" value="TreeGrafter"/>
</dbReference>
<evidence type="ECO:0000256" key="7">
    <source>
        <dbReference type="ARBA" id="ARBA00023212"/>
    </source>
</evidence>
<comment type="caution">
    <text evidence="9">The sequence shown here is derived from an EMBL/GenBank/DDBJ whole genome shotgun (WGS) entry which is preliminary data.</text>
</comment>
<dbReference type="PROSITE" id="PS50106">
    <property type="entry name" value="PDZ"/>
    <property type="match status" value="1"/>
</dbReference>
<dbReference type="GO" id="GO:0007015">
    <property type="term" value="P:actin filament organization"/>
    <property type="evidence" value="ECO:0007669"/>
    <property type="project" value="TreeGrafter"/>
</dbReference>
<dbReference type="GO" id="GO:0016324">
    <property type="term" value="C:apical plasma membrane"/>
    <property type="evidence" value="ECO:0007669"/>
    <property type="project" value="TreeGrafter"/>
</dbReference>
<evidence type="ECO:0000313" key="10">
    <source>
        <dbReference type="Proteomes" id="UP000276834"/>
    </source>
</evidence>
<keyword evidence="5" id="KW-0597">Phosphoprotein</keyword>
<dbReference type="AlphaFoldDB" id="A0A3L8SSR8"/>
<evidence type="ECO:0000256" key="5">
    <source>
        <dbReference type="ARBA" id="ARBA00022553"/>
    </source>
</evidence>
<proteinExistence type="inferred from homology"/>
<dbReference type="FunFam" id="2.30.42.10:FF:000100">
    <property type="entry name" value="Shroom family member 2"/>
    <property type="match status" value="1"/>
</dbReference>
<evidence type="ECO:0000313" key="9">
    <source>
        <dbReference type="EMBL" id="RLW07592.1"/>
    </source>
</evidence>
<protein>
    <recommendedName>
        <fullName evidence="8">PDZ domain-containing protein</fullName>
    </recommendedName>
</protein>
<keyword evidence="10" id="KW-1185">Reference proteome</keyword>
<evidence type="ECO:0000256" key="2">
    <source>
        <dbReference type="ARBA" id="ARBA00006469"/>
    </source>
</evidence>
<accession>A0A3L8SSR8</accession>